<dbReference type="WBParaSite" id="DME_0000005401-mRNA-1">
    <property type="protein sequence ID" value="DME_0000005401-mRNA-1"/>
    <property type="gene ID" value="DME_0000005401"/>
</dbReference>
<gene>
    <name evidence="1" type="ORF">DME_LOCUS4414</name>
</gene>
<name>A0A0N4U0H4_DRAME</name>
<dbReference type="Proteomes" id="UP000038040">
    <property type="component" value="Unplaced"/>
</dbReference>
<evidence type="ECO:0000313" key="4">
    <source>
        <dbReference type="WBParaSite" id="DME_0000005401-mRNA-1"/>
    </source>
</evidence>
<dbReference type="AlphaFoldDB" id="A0A0N4U0H4"/>
<reference evidence="4" key="1">
    <citation type="submission" date="2017-02" db="UniProtKB">
        <authorList>
            <consortium name="WormBaseParasite"/>
        </authorList>
    </citation>
    <scope>IDENTIFICATION</scope>
</reference>
<dbReference type="Proteomes" id="UP000274756">
    <property type="component" value="Unassembled WGS sequence"/>
</dbReference>
<evidence type="ECO:0000313" key="1">
    <source>
        <dbReference type="EMBL" id="VDN54441.1"/>
    </source>
</evidence>
<accession>A0A0N4U0H4</accession>
<reference evidence="1 3" key="2">
    <citation type="submission" date="2018-11" db="EMBL/GenBank/DDBJ databases">
        <authorList>
            <consortium name="Pathogen Informatics"/>
        </authorList>
    </citation>
    <scope>NUCLEOTIDE SEQUENCE [LARGE SCALE GENOMIC DNA]</scope>
</reference>
<organism evidence="2 4">
    <name type="scientific">Dracunculus medinensis</name>
    <name type="common">Guinea worm</name>
    <dbReference type="NCBI Taxonomy" id="318479"/>
    <lineage>
        <taxon>Eukaryota</taxon>
        <taxon>Metazoa</taxon>
        <taxon>Ecdysozoa</taxon>
        <taxon>Nematoda</taxon>
        <taxon>Chromadorea</taxon>
        <taxon>Rhabditida</taxon>
        <taxon>Spirurina</taxon>
        <taxon>Dracunculoidea</taxon>
        <taxon>Dracunculidae</taxon>
        <taxon>Dracunculus</taxon>
    </lineage>
</organism>
<keyword evidence="3" id="KW-1185">Reference proteome</keyword>
<proteinExistence type="predicted"/>
<dbReference type="EMBL" id="UYYG01001150">
    <property type="protein sequence ID" value="VDN54441.1"/>
    <property type="molecule type" value="Genomic_DNA"/>
</dbReference>
<evidence type="ECO:0000313" key="3">
    <source>
        <dbReference type="Proteomes" id="UP000274756"/>
    </source>
</evidence>
<protein>
    <submittedName>
        <fullName evidence="4">Dihydrolipoyl dehydrogenase</fullName>
    </submittedName>
</protein>
<evidence type="ECO:0000313" key="2">
    <source>
        <dbReference type="Proteomes" id="UP000038040"/>
    </source>
</evidence>
<sequence length="121" mass="13736">MIRVQPTHLLANEELRRNNWMLLIDKIGPSPLDAHHSAHPNVNWMKHMAEYSTVEEEKLYPIVVNVKQVTKDKAGVTGKFAENIICAAGLSINCIKRNRKHEGKSSPMPCALKIRIRFSLP</sequence>